<gene>
    <name evidence="1" type="ORF">BWY73_01278</name>
</gene>
<sequence>MELKITIRNQVDFSIFLEEYLREKVEKLERFNNQDVFKVEAIISEDRFEKVCELLTRVKGKDLIARAQAPDFPVAIDQVVQRLKIQLEKYFGKKIDHKRRSKE</sequence>
<dbReference type="SUPFAM" id="SSF69754">
    <property type="entry name" value="Ribosome binding protein Y (YfiA homologue)"/>
    <property type="match status" value="1"/>
</dbReference>
<protein>
    <submittedName>
        <fullName evidence="1">Ribosome hibernation promoting factor HPF</fullName>
    </submittedName>
</protein>
<dbReference type="Proteomes" id="UP000485484">
    <property type="component" value="Unassembled WGS sequence"/>
</dbReference>
<dbReference type="Pfam" id="PF02482">
    <property type="entry name" value="Ribosomal_S30AE"/>
    <property type="match status" value="1"/>
</dbReference>
<comment type="caution">
    <text evidence="1">The sequence shown here is derived from an EMBL/GenBank/DDBJ whole genome shotgun (WGS) entry which is preliminary data.</text>
</comment>
<proteinExistence type="predicted"/>
<dbReference type="InterPro" id="IPR036567">
    <property type="entry name" value="RHF-like"/>
</dbReference>
<dbReference type="InterPro" id="IPR003489">
    <property type="entry name" value="RHF/RaiA"/>
</dbReference>
<reference evidence="1" key="1">
    <citation type="submission" date="2017-02" db="EMBL/GenBank/DDBJ databases">
        <title>Delving into the versatile metabolic prowess of the omnipresent phylum Bacteroidetes.</title>
        <authorList>
            <person name="Nobu M.K."/>
            <person name="Mei R."/>
            <person name="Narihiro T."/>
            <person name="Kuroda K."/>
            <person name="Liu W.-T."/>
        </authorList>
    </citation>
    <scope>NUCLEOTIDE SEQUENCE</scope>
    <source>
        <strain evidence="1">ADurb.Bin417</strain>
    </source>
</reference>
<dbReference type="Gene3D" id="3.30.160.100">
    <property type="entry name" value="Ribosome hibernation promotion factor-like"/>
    <property type="match status" value="1"/>
</dbReference>
<dbReference type="NCBIfam" id="TIGR00741">
    <property type="entry name" value="yfiA"/>
    <property type="match status" value="1"/>
</dbReference>
<accession>A0A1V5MBY1</accession>
<dbReference type="AlphaFoldDB" id="A0A1V5MBY1"/>
<name>A0A1V5MBY1_UNCT6</name>
<evidence type="ECO:0000313" key="1">
    <source>
        <dbReference type="EMBL" id="OPZ90635.1"/>
    </source>
</evidence>
<organism evidence="1">
    <name type="scientific">candidate division TA06 bacterium ADurb.Bin417</name>
    <dbReference type="NCBI Taxonomy" id="1852828"/>
    <lineage>
        <taxon>Bacteria</taxon>
        <taxon>Bacteria division TA06</taxon>
    </lineage>
</organism>
<dbReference type="EMBL" id="MWAK01000242">
    <property type="protein sequence ID" value="OPZ90635.1"/>
    <property type="molecule type" value="Genomic_DNA"/>
</dbReference>